<reference evidence="3" key="1">
    <citation type="submission" date="2021-02" db="EMBL/GenBank/DDBJ databases">
        <authorList>
            <person name="Nowell W R."/>
        </authorList>
    </citation>
    <scope>NUCLEOTIDE SEQUENCE</scope>
</reference>
<dbReference type="InterPro" id="IPR013087">
    <property type="entry name" value="Znf_C2H2_type"/>
</dbReference>
<organism evidence="3 4">
    <name type="scientific">Rotaria socialis</name>
    <dbReference type="NCBI Taxonomy" id="392032"/>
    <lineage>
        <taxon>Eukaryota</taxon>
        <taxon>Metazoa</taxon>
        <taxon>Spiralia</taxon>
        <taxon>Gnathifera</taxon>
        <taxon>Rotifera</taxon>
        <taxon>Eurotatoria</taxon>
        <taxon>Bdelloidea</taxon>
        <taxon>Philodinida</taxon>
        <taxon>Philodinidae</taxon>
        <taxon>Rotaria</taxon>
    </lineage>
</organism>
<comment type="caution">
    <text evidence="3">The sequence shown here is derived from an EMBL/GenBank/DDBJ whole genome shotgun (WGS) entry which is preliminary data.</text>
</comment>
<feature type="domain" description="C2H2-type" evidence="2">
    <location>
        <begin position="6"/>
        <end position="31"/>
    </location>
</feature>
<feature type="region of interest" description="Disordered" evidence="1">
    <location>
        <begin position="1420"/>
        <end position="1462"/>
    </location>
</feature>
<dbReference type="SMART" id="SM00355">
    <property type="entry name" value="ZnF_C2H2"/>
    <property type="match status" value="2"/>
</dbReference>
<feature type="domain" description="C2H2-type" evidence="2">
    <location>
        <begin position="39"/>
        <end position="65"/>
    </location>
</feature>
<evidence type="ECO:0000313" key="3">
    <source>
        <dbReference type="EMBL" id="CAF4707711.1"/>
    </source>
</evidence>
<accession>A0A821IX42</accession>
<evidence type="ECO:0000256" key="1">
    <source>
        <dbReference type="SAM" id="MobiDB-lite"/>
    </source>
</evidence>
<evidence type="ECO:0000313" key="4">
    <source>
        <dbReference type="Proteomes" id="UP000663838"/>
    </source>
</evidence>
<proteinExistence type="predicted"/>
<name>A0A821IX42_9BILA</name>
<feature type="compositionally biased region" description="Low complexity" evidence="1">
    <location>
        <begin position="1446"/>
        <end position="1462"/>
    </location>
</feature>
<feature type="non-terminal residue" evidence="3">
    <location>
        <position position="1"/>
    </location>
</feature>
<evidence type="ECO:0000259" key="2">
    <source>
        <dbReference type="SMART" id="SM00355"/>
    </source>
</evidence>
<protein>
    <recommendedName>
        <fullName evidence="2">C2H2-type domain-containing protein</fullName>
    </recommendedName>
</protein>
<dbReference type="Proteomes" id="UP000663838">
    <property type="component" value="Unassembled WGS sequence"/>
</dbReference>
<sequence length="1524" mass="176725">MSETYYFCPLCITANVFQTYSSLFKHIREYHRDDPSFGIRCELTVFCGFRYSTFDSYRRHIYRCHRSLIDSSDDSKNNISSGIDDIHFMEDFSSDASFNDESSIADNSDSSIYVDEEVDEMEYNFLNMNPITVPVKEDKLSLKEFAEFYTRVLLELREYHLLPQKIVQCISSFISTLLDMTFKLIKIKTSTSAFIPTNDLDIVFAQVISIINSISKNEYQFLKQCKNFFNYEAPTEIILNKNEERAYYIPLKQSIRTMLQNETLLKSITDNINSFSNYVAKDKDLILSNRQGCCIKSNMSRRENSNVLLLKLYTDGISVTNPIGAKRDFHKFTCFYYLLDDMPETMRSKVNSIGLFCMCYSKHLNDQNNAKILMDVLVNDLNNLQNEGITIACPSSRIYLVFSTVSADNLGANEVGGFQKTFSSGSFCRHCLITYEQRLIPLTDISFVPRTKLKHDMVLSQVIENNDDKIIQGVKCCSWFKNLVGFHPTESLPPDLMHDVAEGLCPLIITALLKEAIQQRILSYAQIEERTSSFNFGFNDLSNKPPPIKKQHLTNSNVIGTASQRLCLFKLLPIIFYDIIDELALFNLYTLLREIISYLYAGIMRKSWLPYLDALCKSFYSLMVERLPDHVTPKVHFLTEYCRSIEKHGLPILNSCMRFESKHQYFKQIVNRSLNFKNPLLTMSKRHQLRQCLLNKLASSRYSPSITVYSSRLIEFVKFSIPIQRLLKKYVNETDSISESLSIYYHDLKMKQKSVFVYDLIHTEEIPIFCQIHHLLKINEKWFAIAEKLHTKAFNEKLWAYEVEYTGTLEKIDIEHCLDLFPHYEDIDGATLLLLQQEDIVKIFPRIKDRVKFVDQRTKLIESFKEHDPDTDEITDVTHHHDLPDSPVLLAAEENQNGQTRDDISSNIDCNENNDLHVESRLPTDYTGPILTTRIQYYIDQNNLSKFNPHTTLRGEILSLLFDDVTKTYNLLYPNHDEYMIMAKSIVEKLSTPSALACEATKEWHESIKQKFKRERRPLQMDNKLVKLKQTKYNHGKENGRPKRKSVVAQAQRRTNDIPFINLNDRQNENLSSLVNQMNIELLKDNPDNNILHNLWSQSFNIRRLHVRELTIDELLERFPGYRRADLLLAEVKETAGIDLNENIDTLLPKFFECLPDNNCYLSDVLPIRIIRILCKRFGDSLGNVFTYQEVLVPYPCIKILEDKFELYLDFHLVAETNSCSTAVALLLSLYHIFEIRFANHNRCCRLLYSILFEDAHHLNKSLKNLLNNWNYKIINRPLIKAQTVIMNMTECFTQPSTDNENISSSSNNFTQIDDTKIKQTQQTRRSSSCSALTTSKNSVQDCLNPICENDYDQSSDFSDENVFNHSSTTSIPMNDSQLKSSMALQNVTQSLINTQRFSEDRSVQEKHELYAFKTPLQATENELQPDPPNENTISNSNLKQKRKQSQSSYSSTTSQRQSSRLGAKRLVATIREFFRSLALFENHSGRWNRSEMILIVGAIRKSFWSLEPFGNDSARCNVSRIFL</sequence>
<dbReference type="EMBL" id="CAJOBS010001246">
    <property type="protein sequence ID" value="CAF4707711.1"/>
    <property type="molecule type" value="Genomic_DNA"/>
</dbReference>
<gene>
    <name evidence="3" type="ORF">TOA249_LOCUS17458</name>
</gene>